<evidence type="ECO:0000256" key="1">
    <source>
        <dbReference type="SAM" id="MobiDB-lite"/>
    </source>
</evidence>
<reference evidence="3 4" key="1">
    <citation type="submission" date="2020-04" db="EMBL/GenBank/DDBJ databases">
        <title>Perkinsus chesapeaki whole genome sequence.</title>
        <authorList>
            <person name="Bogema D.R."/>
        </authorList>
    </citation>
    <scope>NUCLEOTIDE SEQUENCE [LARGE SCALE GENOMIC DNA]</scope>
    <source>
        <strain evidence="3">ATCC PRA-425</strain>
    </source>
</reference>
<feature type="transmembrane region" description="Helical" evidence="2">
    <location>
        <begin position="229"/>
        <end position="255"/>
    </location>
</feature>
<organism evidence="3 4">
    <name type="scientific">Perkinsus chesapeaki</name>
    <name type="common">Clam parasite</name>
    <name type="synonym">Perkinsus andrewsi</name>
    <dbReference type="NCBI Taxonomy" id="330153"/>
    <lineage>
        <taxon>Eukaryota</taxon>
        <taxon>Sar</taxon>
        <taxon>Alveolata</taxon>
        <taxon>Perkinsozoa</taxon>
        <taxon>Perkinsea</taxon>
        <taxon>Perkinsida</taxon>
        <taxon>Perkinsidae</taxon>
        <taxon>Perkinsus</taxon>
    </lineage>
</organism>
<feature type="region of interest" description="Disordered" evidence="1">
    <location>
        <begin position="491"/>
        <end position="660"/>
    </location>
</feature>
<feature type="compositionally biased region" description="Polar residues" evidence="1">
    <location>
        <begin position="575"/>
        <end position="601"/>
    </location>
</feature>
<dbReference type="EMBL" id="JAAPAO010000970">
    <property type="protein sequence ID" value="KAF4652048.1"/>
    <property type="molecule type" value="Genomic_DNA"/>
</dbReference>
<feature type="transmembrane region" description="Helical" evidence="2">
    <location>
        <begin position="308"/>
        <end position="331"/>
    </location>
</feature>
<evidence type="ECO:0000256" key="2">
    <source>
        <dbReference type="SAM" id="Phobius"/>
    </source>
</evidence>
<dbReference type="Proteomes" id="UP000591131">
    <property type="component" value="Unassembled WGS sequence"/>
</dbReference>
<feature type="compositionally biased region" description="Basic and acidic residues" evidence="1">
    <location>
        <begin position="605"/>
        <end position="616"/>
    </location>
</feature>
<keyword evidence="2" id="KW-0812">Transmembrane</keyword>
<feature type="transmembrane region" description="Helical" evidence="2">
    <location>
        <begin position="188"/>
        <end position="209"/>
    </location>
</feature>
<feature type="compositionally biased region" description="Low complexity" evidence="1">
    <location>
        <begin position="507"/>
        <end position="534"/>
    </location>
</feature>
<feature type="compositionally biased region" description="Low complexity" evidence="1">
    <location>
        <begin position="627"/>
        <end position="638"/>
    </location>
</feature>
<keyword evidence="4" id="KW-1185">Reference proteome</keyword>
<keyword evidence="2" id="KW-1133">Transmembrane helix</keyword>
<proteinExistence type="predicted"/>
<feature type="transmembrane region" description="Helical" evidence="2">
    <location>
        <begin position="390"/>
        <end position="412"/>
    </location>
</feature>
<evidence type="ECO:0000313" key="4">
    <source>
        <dbReference type="Proteomes" id="UP000591131"/>
    </source>
</evidence>
<dbReference type="AlphaFoldDB" id="A0A7J6KXS5"/>
<gene>
    <name evidence="3" type="ORF">FOL47_011291</name>
</gene>
<comment type="caution">
    <text evidence="3">The sequence shown here is derived from an EMBL/GenBank/DDBJ whole genome shotgun (WGS) entry which is preliminary data.</text>
</comment>
<feature type="transmembrane region" description="Helical" evidence="2">
    <location>
        <begin position="267"/>
        <end position="288"/>
    </location>
</feature>
<keyword evidence="2" id="KW-0472">Membrane</keyword>
<name>A0A7J6KXS5_PERCH</name>
<feature type="transmembrane region" description="Helical" evidence="2">
    <location>
        <begin position="6"/>
        <end position="26"/>
    </location>
</feature>
<feature type="compositionally biased region" description="Acidic residues" evidence="1">
    <location>
        <begin position="550"/>
        <end position="562"/>
    </location>
</feature>
<sequence>MANPLRIAFYTSVILLLITTPDYAVIWTRAIRSNIYTFFTTPGPEYVSYYQLHSSDDFKRYLEALIGVLPETKSYSYIGLIPEFPKENLKGVCYIARPGPFLLEDSVNLGAKLKGKVSANLSGSCITHQNVTKVEMTIKSRPLDGYFHTAHIGIVRARGDPTIIHVAPILIISELAGTTPLGLLQDSLFVTALMVILLSMGATLVHPSFTNYLRSHYKAYSGAPLSGALTVGLQLITTPSVVLWTLAVARLLLFITMTSSNYSDKSVNALLLECLICFVAFLCCFRLLDYLALTKWVPRLLAIIHFDLLSLLVIVPILLLGTAFVSTMYITPHIVSATSSSHWRASSVEGHQASLSIAGAWPMVLLTTVLGEPAPVRSSELLNERSSVVWFALIVLCVYHLLLVSLVVNVMIKVVMSGYEVATDDDLFSQWCSKRPLHGWSTRYFVDMFAIAEERSSISGYQLNDDDEERSVGLRRPSHWRLQGLREFLHDHTPTERKKPKRLSKVLNLDPPTTNTTTTPEESPSRLSSSINENSEPEQNVEKLLPPSFADEDDTEAPEPDDIGPNPFKADGDEPTTTSLAPGNSTDNSEALSPTRKSSTLEADPFLRVDDDKGTSEVDVDNDDAQPALTTSAPTTPSDCNPPDQPVTPSQYPTPCRLQG</sequence>
<evidence type="ECO:0000313" key="3">
    <source>
        <dbReference type="EMBL" id="KAF4652048.1"/>
    </source>
</evidence>
<protein>
    <submittedName>
        <fullName evidence="3">Uncharacterized protein</fullName>
    </submittedName>
</protein>
<accession>A0A7J6KXS5</accession>